<dbReference type="PANTHER" id="PTHR24305:SF232">
    <property type="entry name" value="P450, PUTATIVE (EUROFUNG)-RELATED"/>
    <property type="match status" value="1"/>
</dbReference>
<dbReference type="GO" id="GO:0004497">
    <property type="term" value="F:monooxygenase activity"/>
    <property type="evidence" value="ECO:0007669"/>
    <property type="project" value="InterPro"/>
</dbReference>
<keyword evidence="7" id="KW-0472">Membrane</keyword>
<keyword evidence="3 6" id="KW-0349">Heme</keyword>
<evidence type="ECO:0000256" key="1">
    <source>
        <dbReference type="ARBA" id="ARBA00001971"/>
    </source>
</evidence>
<evidence type="ECO:0000313" key="8">
    <source>
        <dbReference type="EMBL" id="KAG7054405.1"/>
    </source>
</evidence>
<feature type="binding site" description="axial binding residue" evidence="6">
    <location>
        <position position="460"/>
    </location>
    <ligand>
        <name>heme</name>
        <dbReference type="ChEBI" id="CHEBI:30413"/>
    </ligand>
    <ligandPart>
        <name>Fe</name>
        <dbReference type="ChEBI" id="CHEBI:18248"/>
    </ligandPart>
</feature>
<dbReference type="PRINTS" id="PR00385">
    <property type="entry name" value="P450"/>
</dbReference>
<evidence type="ECO:0000256" key="5">
    <source>
        <dbReference type="ARBA" id="ARBA00023004"/>
    </source>
</evidence>
<dbReference type="InterPro" id="IPR050121">
    <property type="entry name" value="Cytochrome_P450_monoxygenase"/>
</dbReference>
<dbReference type="CDD" id="cd11060">
    <property type="entry name" value="CYP57A1-like"/>
    <property type="match status" value="1"/>
</dbReference>
<keyword evidence="7" id="KW-1133">Transmembrane helix</keyword>
<dbReference type="PRINTS" id="PR00463">
    <property type="entry name" value="EP450I"/>
</dbReference>
<evidence type="ECO:0000256" key="6">
    <source>
        <dbReference type="PIRSR" id="PIRSR602401-1"/>
    </source>
</evidence>
<dbReference type="InterPro" id="IPR036396">
    <property type="entry name" value="Cyt_P450_sf"/>
</dbReference>
<organism evidence="8 9">
    <name type="scientific">Colletotrichum scovillei</name>
    <dbReference type="NCBI Taxonomy" id="1209932"/>
    <lineage>
        <taxon>Eukaryota</taxon>
        <taxon>Fungi</taxon>
        <taxon>Dikarya</taxon>
        <taxon>Ascomycota</taxon>
        <taxon>Pezizomycotina</taxon>
        <taxon>Sordariomycetes</taxon>
        <taxon>Hypocreomycetidae</taxon>
        <taxon>Glomerellales</taxon>
        <taxon>Glomerellaceae</taxon>
        <taxon>Colletotrichum</taxon>
        <taxon>Colletotrichum acutatum species complex</taxon>
    </lineage>
</organism>
<dbReference type="InterPro" id="IPR002401">
    <property type="entry name" value="Cyt_P450_E_grp-I"/>
</dbReference>
<gene>
    <name evidence="8" type="ORF">JMJ77_001472</name>
</gene>
<reference evidence="8" key="1">
    <citation type="submission" date="2021-05" db="EMBL/GenBank/DDBJ databases">
        <title>Comparative genomics of three Colletotrichum scovillei strains and genetic complementation revealed genes involved fungal growth and virulence on chili pepper.</title>
        <authorList>
            <person name="Hsieh D.-K."/>
            <person name="Chuang S.-C."/>
            <person name="Chen C.-Y."/>
            <person name="Chao Y.-T."/>
            <person name="Lu M.-Y.J."/>
            <person name="Lee M.-H."/>
            <person name="Shih M.-C."/>
        </authorList>
    </citation>
    <scope>NUCLEOTIDE SEQUENCE</scope>
    <source>
        <strain evidence="8">Coll-153</strain>
    </source>
</reference>
<protein>
    <submittedName>
        <fullName evidence="8">Cytochrome P450</fullName>
    </submittedName>
</protein>
<dbReference type="Pfam" id="PF00067">
    <property type="entry name" value="p450"/>
    <property type="match status" value="1"/>
</dbReference>
<dbReference type="GO" id="GO:0005506">
    <property type="term" value="F:iron ion binding"/>
    <property type="evidence" value="ECO:0007669"/>
    <property type="project" value="InterPro"/>
</dbReference>
<evidence type="ECO:0000256" key="2">
    <source>
        <dbReference type="ARBA" id="ARBA00010617"/>
    </source>
</evidence>
<evidence type="ECO:0000256" key="4">
    <source>
        <dbReference type="ARBA" id="ARBA00022723"/>
    </source>
</evidence>
<dbReference type="SUPFAM" id="SSF48264">
    <property type="entry name" value="Cytochrome P450"/>
    <property type="match status" value="1"/>
</dbReference>
<keyword evidence="4 6" id="KW-0479">Metal-binding</keyword>
<dbReference type="Gene3D" id="1.10.630.10">
    <property type="entry name" value="Cytochrome P450"/>
    <property type="match status" value="1"/>
</dbReference>
<dbReference type="PANTHER" id="PTHR24305">
    <property type="entry name" value="CYTOCHROME P450"/>
    <property type="match status" value="1"/>
</dbReference>
<comment type="similarity">
    <text evidence="2">Belongs to the cytochrome P450 family.</text>
</comment>
<keyword evidence="7" id="KW-0812">Transmembrane</keyword>
<dbReference type="Proteomes" id="UP000699042">
    <property type="component" value="Unassembled WGS sequence"/>
</dbReference>
<dbReference type="InterPro" id="IPR001128">
    <property type="entry name" value="Cyt_P450"/>
</dbReference>
<proteinExistence type="inferred from homology"/>
<keyword evidence="9" id="KW-1185">Reference proteome</keyword>
<comment type="caution">
    <text evidence="8">The sequence shown here is derived from an EMBL/GenBank/DDBJ whole genome shotgun (WGS) entry which is preliminary data.</text>
</comment>
<dbReference type="AlphaFoldDB" id="A0A9P7RBE7"/>
<accession>A0A9P7RBE7</accession>
<comment type="cofactor">
    <cofactor evidence="1 6">
        <name>heme</name>
        <dbReference type="ChEBI" id="CHEBI:30413"/>
    </cofactor>
</comment>
<name>A0A9P7RBE7_9PEZI</name>
<sequence>MTLHSTWFDWLSVQREMDVMPAILSCIFASAMAIIATLFYRLFLHPLSHLPGPLPARLTGLWRTTKYIQGNWHDDILSIHNKYGRVVRIAPNEVSVVDEYAMKNLYGHGHNATKTDWYSIWDPPNTAPQLFSELDKKHHSFLRKRLASAYSMSSVLKYEVHIQACLDLLIRKLGKYAQAGEIVDMAVWTNAFAFDVVGELGYGSQFGHLQEEKDVGELRKTIFNVFKLLSSVGHLPRWLWLVTSRGAQMITGFFNADQPLVAFRNWSAMKVQKRLDNPEMTGREDLLAHFCRMKDLEGKPASFLEILVEAMNLVGAGADTTSIGMRTCLYYLATNPEVLAKLREEIDNFYNINNLKTPISYLETQKLPYLQAVIKEAIRLLPSIVFQLPRQTPPDFKVRGIKIPVNTTIGISPIAQNRDQEIWGSDANEFRPGRWLENEDKTRYFDRSTMTFGGSGPRMCIGRNIALVELHKFVAQFVRVFEFKLVNTDTPWRIKAYWFAYQSEVFMNISRRK</sequence>
<evidence type="ECO:0000256" key="7">
    <source>
        <dbReference type="SAM" id="Phobius"/>
    </source>
</evidence>
<dbReference type="GO" id="GO:0020037">
    <property type="term" value="F:heme binding"/>
    <property type="evidence" value="ECO:0007669"/>
    <property type="project" value="InterPro"/>
</dbReference>
<evidence type="ECO:0000256" key="3">
    <source>
        <dbReference type="ARBA" id="ARBA00022617"/>
    </source>
</evidence>
<dbReference type="GO" id="GO:0016705">
    <property type="term" value="F:oxidoreductase activity, acting on paired donors, with incorporation or reduction of molecular oxygen"/>
    <property type="evidence" value="ECO:0007669"/>
    <property type="project" value="InterPro"/>
</dbReference>
<keyword evidence="5 6" id="KW-0408">Iron</keyword>
<feature type="transmembrane region" description="Helical" evidence="7">
    <location>
        <begin position="20"/>
        <end position="40"/>
    </location>
</feature>
<dbReference type="EMBL" id="JAESDN010000003">
    <property type="protein sequence ID" value="KAG7054405.1"/>
    <property type="molecule type" value="Genomic_DNA"/>
</dbReference>
<evidence type="ECO:0000313" key="9">
    <source>
        <dbReference type="Proteomes" id="UP000699042"/>
    </source>
</evidence>